<dbReference type="EMBL" id="LC375539">
    <property type="protein sequence ID" value="BBD50862.1"/>
    <property type="molecule type" value="Genomic_DNA"/>
</dbReference>
<proteinExistence type="predicted"/>
<sequence>MYSVTVKRTLGAALSLIARRCSSAVEYSTIAESVRESHTYTLTIVPNCANCSRTIRSMSDLPRVSSCANGVHRTSTRFKVLDRLGGCTGWAVSHLASRCAAAAASGGLAAAAAASAA</sequence>
<name>A0A2Z6C608_NPVAP</name>
<organism evidence="1">
    <name type="scientific">Antheraea proylei nucleopolyhedrovirus</name>
    <dbReference type="NCBI Taxonomy" id="2126611"/>
    <lineage>
        <taxon>Viruses</taxon>
        <taxon>Viruses incertae sedis</taxon>
        <taxon>Naldaviricetes</taxon>
        <taxon>Lefavirales</taxon>
        <taxon>Baculoviridae</taxon>
        <taxon>Alphabaculovirus</taxon>
        <taxon>Alphabaculovirus anpernyi</taxon>
    </lineage>
</organism>
<evidence type="ECO:0000313" key="1">
    <source>
        <dbReference type="EMBL" id="BBD50862.1"/>
    </source>
</evidence>
<accession>A0A2Z6C608</accession>
<gene>
    <name evidence="1" type="primary">orf103</name>
</gene>
<protein>
    <submittedName>
        <fullName evidence="1">Uncharacterized protein</fullName>
    </submittedName>
</protein>
<reference evidence="1" key="1">
    <citation type="submission" date="2018-03" db="EMBL/GenBank/DDBJ databases">
        <title>Whole genome comparison of nucleopolyhedroviruses isolated from saturniine wild silkworms in Asian countries.</title>
        <authorList>
            <person name="Sasaki K."/>
            <person name="Kajiura Z."/>
            <person name="Ponnuvel K.M."/>
            <person name="Kobayashi J."/>
        </authorList>
    </citation>
    <scope>NUCLEOTIDE SEQUENCE</scope>
    <source>
        <strain evidence="1">Manipur</strain>
    </source>
</reference>